<comment type="caution">
    <text evidence="1">The sequence shown here is derived from an EMBL/GenBank/DDBJ whole genome shotgun (WGS) entry which is preliminary data.</text>
</comment>
<reference evidence="2" key="1">
    <citation type="journal article" date="2019" name="Int. J. Syst. Evol. Microbiol.">
        <title>The Global Catalogue of Microorganisms (GCM) 10K type strain sequencing project: providing services to taxonomists for standard genome sequencing and annotation.</title>
        <authorList>
            <consortium name="The Broad Institute Genomics Platform"/>
            <consortium name="The Broad Institute Genome Sequencing Center for Infectious Disease"/>
            <person name="Wu L."/>
            <person name="Ma J."/>
        </authorList>
    </citation>
    <scope>NUCLEOTIDE SEQUENCE [LARGE SCALE GENOMIC DNA]</scope>
    <source>
        <strain evidence="2">JCM 15614</strain>
    </source>
</reference>
<dbReference type="SUPFAM" id="SSF53335">
    <property type="entry name" value="S-adenosyl-L-methionine-dependent methyltransferases"/>
    <property type="match status" value="1"/>
</dbReference>
<evidence type="ECO:0008006" key="3">
    <source>
        <dbReference type="Google" id="ProtNLM"/>
    </source>
</evidence>
<name>A0ABP6PKR8_9ACTN</name>
<protein>
    <recommendedName>
        <fullName evidence="3">Methyltransferase domain-containing protein</fullName>
    </recommendedName>
</protein>
<dbReference type="Proteomes" id="UP001499924">
    <property type="component" value="Unassembled WGS sequence"/>
</dbReference>
<dbReference type="Pfam" id="PF13578">
    <property type="entry name" value="Methyltransf_24"/>
    <property type="match status" value="1"/>
</dbReference>
<gene>
    <name evidence="1" type="ORF">GCM10010531_38950</name>
</gene>
<dbReference type="InterPro" id="IPR029063">
    <property type="entry name" value="SAM-dependent_MTases_sf"/>
</dbReference>
<dbReference type="EMBL" id="BAAAVV010000013">
    <property type="protein sequence ID" value="GAA3180977.1"/>
    <property type="molecule type" value="Genomic_DNA"/>
</dbReference>
<sequence>MLKNIARNALRPSYLREMTRKASLRIRSTGREVEEAKAWASANAVDMTAWATEVDPDLWREAEEFASAMAADARPRVAALEDAGITMGGGGAYGLLYFLARRLAPERILETGVAAGWSTWAFLAAIETNGRGSLYSSDFPYFRIANPEQYIGYLVPDRLRNPNWHLYTKGDRANLKNILAKEKSFGLVHYDSDKTRAGRQFCVDALRGHLTDRSVLVMDDIGDDLFFRDVLYSPDDAVIFAWEGKYLGMVGKV</sequence>
<organism evidence="1 2">
    <name type="scientific">Blastococcus jejuensis</name>
    <dbReference type="NCBI Taxonomy" id="351224"/>
    <lineage>
        <taxon>Bacteria</taxon>
        <taxon>Bacillati</taxon>
        <taxon>Actinomycetota</taxon>
        <taxon>Actinomycetes</taxon>
        <taxon>Geodermatophilales</taxon>
        <taxon>Geodermatophilaceae</taxon>
        <taxon>Blastococcus</taxon>
    </lineage>
</organism>
<keyword evidence="2" id="KW-1185">Reference proteome</keyword>
<dbReference type="Gene3D" id="3.40.50.150">
    <property type="entry name" value="Vaccinia Virus protein VP39"/>
    <property type="match status" value="1"/>
</dbReference>
<dbReference type="RefSeq" id="WP_344690718.1">
    <property type="nucleotide sequence ID" value="NZ_BAAAVV010000013.1"/>
</dbReference>
<accession>A0ABP6PKR8</accession>
<proteinExistence type="predicted"/>
<evidence type="ECO:0000313" key="1">
    <source>
        <dbReference type="EMBL" id="GAA3180977.1"/>
    </source>
</evidence>
<evidence type="ECO:0000313" key="2">
    <source>
        <dbReference type="Proteomes" id="UP001499924"/>
    </source>
</evidence>